<dbReference type="RefSeq" id="WP_073164212.1">
    <property type="nucleotide sequence ID" value="NZ_FRDA01000003.1"/>
</dbReference>
<organism evidence="1 2">
    <name type="scientific">Pseudomonas asturiensis</name>
    <dbReference type="NCBI Taxonomy" id="1190415"/>
    <lineage>
        <taxon>Bacteria</taxon>
        <taxon>Pseudomonadati</taxon>
        <taxon>Pseudomonadota</taxon>
        <taxon>Gammaproteobacteria</taxon>
        <taxon>Pseudomonadales</taxon>
        <taxon>Pseudomonadaceae</taxon>
        <taxon>Pseudomonas</taxon>
    </lineage>
</organism>
<evidence type="ECO:0000313" key="1">
    <source>
        <dbReference type="EMBL" id="SHM83350.1"/>
    </source>
</evidence>
<sequence>MTTKLLVQKDALSNVSEEDLSRIKKQLVEFKVAPPDIEIEPDPNDPFSSNTVVFGFPGNLLESIGDAVGLSKCDLAGQLAYTACMGASGANAIICAGIGAAVKDACEG</sequence>
<evidence type="ECO:0000313" key="2">
    <source>
        <dbReference type="Proteomes" id="UP000183983"/>
    </source>
</evidence>
<dbReference type="AlphaFoldDB" id="A0A1M7LYS5"/>
<gene>
    <name evidence="1" type="ORF">SAMN05216593_103449</name>
</gene>
<accession>A0A1M7LYS5</accession>
<dbReference type="EMBL" id="FRDA01000003">
    <property type="protein sequence ID" value="SHM83350.1"/>
    <property type="molecule type" value="Genomic_DNA"/>
</dbReference>
<proteinExistence type="predicted"/>
<protein>
    <submittedName>
        <fullName evidence="1">Uncharacterized protein</fullName>
    </submittedName>
</protein>
<reference evidence="1 2" key="1">
    <citation type="submission" date="2016-11" db="EMBL/GenBank/DDBJ databases">
        <authorList>
            <person name="Jaros S."/>
            <person name="Januszkiewicz K."/>
            <person name="Wedrychowicz H."/>
        </authorList>
    </citation>
    <scope>NUCLEOTIDE SEQUENCE [LARGE SCALE GENOMIC DNA]</scope>
    <source>
        <strain evidence="1 2">LMG 26898</strain>
    </source>
</reference>
<name>A0A1M7LYS5_9PSED</name>
<dbReference type="Proteomes" id="UP000183983">
    <property type="component" value="Unassembled WGS sequence"/>
</dbReference>